<organism evidence="1 2">
    <name type="scientific">Nephila pilipes</name>
    <name type="common">Giant wood spider</name>
    <name type="synonym">Nephila maculata</name>
    <dbReference type="NCBI Taxonomy" id="299642"/>
    <lineage>
        <taxon>Eukaryota</taxon>
        <taxon>Metazoa</taxon>
        <taxon>Ecdysozoa</taxon>
        <taxon>Arthropoda</taxon>
        <taxon>Chelicerata</taxon>
        <taxon>Arachnida</taxon>
        <taxon>Araneae</taxon>
        <taxon>Araneomorphae</taxon>
        <taxon>Entelegynae</taxon>
        <taxon>Araneoidea</taxon>
        <taxon>Nephilidae</taxon>
        <taxon>Nephila</taxon>
    </lineage>
</organism>
<proteinExistence type="predicted"/>
<evidence type="ECO:0000313" key="1">
    <source>
        <dbReference type="EMBL" id="GFS72317.1"/>
    </source>
</evidence>
<dbReference type="Proteomes" id="UP000887013">
    <property type="component" value="Unassembled WGS sequence"/>
</dbReference>
<reference evidence="1" key="1">
    <citation type="submission" date="2020-08" db="EMBL/GenBank/DDBJ databases">
        <title>Multicomponent nature underlies the extraordinary mechanical properties of spider dragline silk.</title>
        <authorList>
            <person name="Kono N."/>
            <person name="Nakamura H."/>
            <person name="Mori M."/>
            <person name="Yoshida Y."/>
            <person name="Ohtoshi R."/>
            <person name="Malay A.D."/>
            <person name="Moran D.A.P."/>
            <person name="Tomita M."/>
            <person name="Numata K."/>
            <person name="Arakawa K."/>
        </authorList>
    </citation>
    <scope>NUCLEOTIDE SEQUENCE</scope>
</reference>
<comment type="caution">
    <text evidence="1">The sequence shown here is derived from an EMBL/GenBank/DDBJ whole genome shotgun (WGS) entry which is preliminary data.</text>
</comment>
<protein>
    <submittedName>
        <fullName evidence="1">Uncharacterized protein</fullName>
    </submittedName>
</protein>
<gene>
    <name evidence="1" type="ORF">NPIL_264111</name>
</gene>
<keyword evidence="2" id="KW-1185">Reference proteome</keyword>
<name>A0A8X6MQH6_NEPPI</name>
<evidence type="ECO:0000313" key="2">
    <source>
        <dbReference type="Proteomes" id="UP000887013"/>
    </source>
</evidence>
<accession>A0A8X6MQH6</accession>
<dbReference type="EMBL" id="BMAW01001052">
    <property type="protein sequence ID" value="GFS72317.1"/>
    <property type="molecule type" value="Genomic_DNA"/>
</dbReference>
<sequence length="107" mass="12005">MILGDLMEVKLVLKGAVRHNDGTLGYDSKSFVLKELQLDVRDEGCSPEFAAVCQDEAEVLYINQPFVFQGEPRGSSEEDHKNLQSLSKFELGVPNVRVEVEFRVCCI</sequence>
<dbReference type="AlphaFoldDB" id="A0A8X6MQH6"/>